<accession>C7QGY7</accession>
<dbReference type="OrthoDB" id="3218260at2"/>
<dbReference type="AlphaFoldDB" id="C7QGY7"/>
<protein>
    <submittedName>
        <fullName evidence="3">Uncharacterized protein</fullName>
    </submittedName>
</protein>
<dbReference type="RefSeq" id="WP_015796562.1">
    <property type="nucleotide sequence ID" value="NC_013131.1"/>
</dbReference>
<feature type="transmembrane region" description="Helical" evidence="2">
    <location>
        <begin position="462"/>
        <end position="484"/>
    </location>
</feature>
<dbReference type="HOGENOM" id="CLU_029834_0_0_11"/>
<feature type="transmembrane region" description="Helical" evidence="2">
    <location>
        <begin position="436"/>
        <end position="455"/>
    </location>
</feature>
<proteinExistence type="predicted"/>
<keyword evidence="2" id="KW-0472">Membrane</keyword>
<feature type="transmembrane region" description="Helical" evidence="2">
    <location>
        <begin position="372"/>
        <end position="390"/>
    </location>
</feature>
<evidence type="ECO:0000313" key="4">
    <source>
        <dbReference type="Proteomes" id="UP000000851"/>
    </source>
</evidence>
<feature type="transmembrane region" description="Helical" evidence="2">
    <location>
        <begin position="527"/>
        <end position="545"/>
    </location>
</feature>
<feature type="transmembrane region" description="Helical" evidence="2">
    <location>
        <begin position="496"/>
        <end position="515"/>
    </location>
</feature>
<evidence type="ECO:0000256" key="2">
    <source>
        <dbReference type="SAM" id="Phobius"/>
    </source>
</evidence>
<reference evidence="3 4" key="1">
    <citation type="journal article" date="2009" name="Stand. Genomic Sci.">
        <title>Complete genome sequence of Catenulispora acidiphila type strain (ID 139908).</title>
        <authorList>
            <person name="Copeland A."/>
            <person name="Lapidus A."/>
            <person name="Glavina Del Rio T."/>
            <person name="Nolan M."/>
            <person name="Lucas S."/>
            <person name="Chen F."/>
            <person name="Tice H."/>
            <person name="Cheng J.F."/>
            <person name="Bruce D."/>
            <person name="Goodwin L."/>
            <person name="Pitluck S."/>
            <person name="Mikhailova N."/>
            <person name="Pati A."/>
            <person name="Ivanova N."/>
            <person name="Mavromatis K."/>
            <person name="Chen A."/>
            <person name="Palaniappan K."/>
            <person name="Chain P."/>
            <person name="Land M."/>
            <person name="Hauser L."/>
            <person name="Chang Y.J."/>
            <person name="Jeffries C.D."/>
            <person name="Chertkov O."/>
            <person name="Brettin T."/>
            <person name="Detter J.C."/>
            <person name="Han C."/>
            <person name="Ali Z."/>
            <person name="Tindall B.J."/>
            <person name="Goker M."/>
            <person name="Bristow J."/>
            <person name="Eisen J.A."/>
            <person name="Markowitz V."/>
            <person name="Hugenholtz P."/>
            <person name="Kyrpides N.C."/>
            <person name="Klenk H.P."/>
        </authorList>
    </citation>
    <scope>NUCLEOTIDE SEQUENCE [LARGE SCALE GENOMIC DNA]</scope>
    <source>
        <strain evidence="4">DSM 44928 / JCM 14897 / NBRC 102108 / NRRL B-24433 / ID139908</strain>
    </source>
</reference>
<sequence length="627" mass="65985" precursor="true">MSPTVPARQHRSPLHRSPLHRTWRTAFAAFALLAAAWSLAMPPDGTTDERQHIERAYGAVTGHLLAPQGEDPLVHRPGAAFEVPKSLLPPNALCVYFPNLHQDQSWVARSATCQEPAPATHAKTRVVSWVGRYNPLYYLAVGAPLRFWPTTTGIVLSRILAALLASAFAATAATIAIRTRRPLLLAALLTVLTPTTIALNATVNPNGIEISAALLLWVCLVDLARATSAVSANAGSAARSVVGGVLRRSRLRRGAAAEAEAARVRLMRRASAAAEADSVASDARLRDAWEAYFDAGAARMRRAMEVDPDSPAISEHTFSQPALLLLAAISGAVVLTVRAEGPFWFALAVGGSLAVAERGRLQELLRWRAARLVAAAWAVVGALGMAWNVVSGNDKVTHTLIAVHLADHRVSTLLRLIAVNRVGGWFSEAFALDVQASWVPMLWAALSAAVLIPLAMLRSRRVVVVALAVAAASLGITVLLEIKFLGTLGWSQYGRYFLPGLAGTAVLLASGNAAELPSVLQRRIPRLFALGAAFCQLWVLAVEMTRVQAGPNAPVNPFGGSWHPAVGSLTVLGVAVLGAAGLIALVWVATATAAPPPTPAVPLSLPAPAPAATAPDGSRVVPEPANS</sequence>
<evidence type="ECO:0000313" key="3">
    <source>
        <dbReference type="EMBL" id="ACU76837.1"/>
    </source>
</evidence>
<organism evidence="3 4">
    <name type="scientific">Catenulispora acidiphila (strain DSM 44928 / JCM 14897 / NBRC 102108 / NRRL B-24433 / ID139908)</name>
    <dbReference type="NCBI Taxonomy" id="479433"/>
    <lineage>
        <taxon>Bacteria</taxon>
        <taxon>Bacillati</taxon>
        <taxon>Actinomycetota</taxon>
        <taxon>Actinomycetes</taxon>
        <taxon>Catenulisporales</taxon>
        <taxon>Catenulisporaceae</taxon>
        <taxon>Catenulispora</taxon>
    </lineage>
</organism>
<keyword evidence="2" id="KW-0812">Transmembrane</keyword>
<evidence type="ECO:0000256" key="1">
    <source>
        <dbReference type="SAM" id="MobiDB-lite"/>
    </source>
</evidence>
<dbReference type="Proteomes" id="UP000000851">
    <property type="component" value="Chromosome"/>
</dbReference>
<feature type="transmembrane region" description="Helical" evidence="2">
    <location>
        <begin position="21"/>
        <end position="40"/>
    </location>
</feature>
<dbReference type="eggNOG" id="COG5305">
    <property type="taxonomic scope" value="Bacteria"/>
</dbReference>
<dbReference type="InParanoid" id="C7QGY7"/>
<feature type="transmembrane region" description="Helical" evidence="2">
    <location>
        <begin position="155"/>
        <end position="176"/>
    </location>
</feature>
<dbReference type="STRING" id="479433.Caci_8014"/>
<feature type="transmembrane region" description="Helical" evidence="2">
    <location>
        <begin position="183"/>
        <end position="201"/>
    </location>
</feature>
<gene>
    <name evidence="3" type="ordered locus">Caci_8014</name>
</gene>
<feature type="transmembrane region" description="Helical" evidence="2">
    <location>
        <begin position="343"/>
        <end position="360"/>
    </location>
</feature>
<dbReference type="InterPro" id="IPR018674">
    <property type="entry name" value="DUF2142_membrane"/>
</dbReference>
<dbReference type="FunCoup" id="C7QGY7">
    <property type="interactions" value="5"/>
</dbReference>
<name>C7QGY7_CATAD</name>
<keyword evidence="2" id="KW-1133">Transmembrane helix</keyword>
<keyword evidence="4" id="KW-1185">Reference proteome</keyword>
<feature type="region of interest" description="Disordered" evidence="1">
    <location>
        <begin position="604"/>
        <end position="627"/>
    </location>
</feature>
<dbReference type="KEGG" id="cai:Caci_8014"/>
<feature type="transmembrane region" description="Helical" evidence="2">
    <location>
        <begin position="565"/>
        <end position="588"/>
    </location>
</feature>
<dbReference type="EMBL" id="CP001700">
    <property type="protein sequence ID" value="ACU76837.1"/>
    <property type="molecule type" value="Genomic_DNA"/>
</dbReference>
<dbReference type="Pfam" id="PF09913">
    <property type="entry name" value="DUF2142"/>
    <property type="match status" value="1"/>
</dbReference>